<name>A0A0E0KM59_ORYPU</name>
<dbReference type="InterPro" id="IPR032675">
    <property type="entry name" value="LRR_dom_sf"/>
</dbReference>
<dbReference type="HOGENOM" id="CLU_907304_0_0_1"/>
<dbReference type="Gramene" id="OPUNC04G00620.1">
    <property type="protein sequence ID" value="OPUNC04G00620.1"/>
    <property type="gene ID" value="OPUNC04G00620"/>
</dbReference>
<dbReference type="SUPFAM" id="SSF52058">
    <property type="entry name" value="L domain-like"/>
    <property type="match status" value="1"/>
</dbReference>
<protein>
    <recommendedName>
        <fullName evidence="3">NB-ARC domain-containing protein</fullName>
    </recommendedName>
</protein>
<dbReference type="PANTHER" id="PTHR36766:SF63">
    <property type="entry name" value="NB-ARC DOMAIN-CONTAINING PROTEIN"/>
    <property type="match status" value="1"/>
</dbReference>
<evidence type="ECO:0008006" key="3">
    <source>
        <dbReference type="Google" id="ProtNLM"/>
    </source>
</evidence>
<dbReference type="PANTHER" id="PTHR36766">
    <property type="entry name" value="PLANT BROAD-SPECTRUM MILDEW RESISTANCE PROTEIN RPW8"/>
    <property type="match status" value="1"/>
</dbReference>
<reference evidence="1" key="1">
    <citation type="submission" date="2015-04" db="UniProtKB">
        <authorList>
            <consortium name="EnsemblPlants"/>
        </authorList>
    </citation>
    <scope>IDENTIFICATION</scope>
</reference>
<evidence type="ECO:0000313" key="2">
    <source>
        <dbReference type="Proteomes" id="UP000026962"/>
    </source>
</evidence>
<accession>A0A0E0KM59</accession>
<sequence>MHDLLHDLAVRISGTDCFRVEDGDQMKEFPPDVHHLFVSSYDPMKLIEQICKLKRLRTLIIFYGSVTIEALECTMKKLKKLRVVQVHVDGQMLMIPHVCDLIHLRSLTFSGFTLRKLHLPRNWDKLYHLQILDLPHGVLEFSRVVNMSNLPLPTITAQTVGNIWLRWIKYPSWLRQSFRCLQRLEIKECFNLEALPDIDEFFIHLRTLALLHLPKLEILPRLPDRLKRLDIKQCHSLVLTCVEDVVMIRSLLIEQASHIDRSLIITIHPEEIDRFANDRPVRFHKIVLDVFGRCERLPLRWCLVQSH</sequence>
<dbReference type="AlphaFoldDB" id="A0A0E0KM59"/>
<organism evidence="1">
    <name type="scientific">Oryza punctata</name>
    <name type="common">Red rice</name>
    <dbReference type="NCBI Taxonomy" id="4537"/>
    <lineage>
        <taxon>Eukaryota</taxon>
        <taxon>Viridiplantae</taxon>
        <taxon>Streptophyta</taxon>
        <taxon>Embryophyta</taxon>
        <taxon>Tracheophyta</taxon>
        <taxon>Spermatophyta</taxon>
        <taxon>Magnoliopsida</taxon>
        <taxon>Liliopsida</taxon>
        <taxon>Poales</taxon>
        <taxon>Poaceae</taxon>
        <taxon>BOP clade</taxon>
        <taxon>Oryzoideae</taxon>
        <taxon>Oryzeae</taxon>
        <taxon>Oryzinae</taxon>
        <taxon>Oryza</taxon>
    </lineage>
</organism>
<dbReference type="Proteomes" id="UP000026962">
    <property type="component" value="Chromosome 4"/>
</dbReference>
<reference evidence="1" key="2">
    <citation type="submission" date="2018-05" db="EMBL/GenBank/DDBJ databases">
        <title>OpunRS2 (Oryza punctata Reference Sequence Version 2).</title>
        <authorList>
            <person name="Zhang J."/>
            <person name="Kudrna D."/>
            <person name="Lee S."/>
            <person name="Talag J."/>
            <person name="Welchert J."/>
            <person name="Wing R.A."/>
        </authorList>
    </citation>
    <scope>NUCLEOTIDE SEQUENCE [LARGE SCALE GENOMIC DNA]</scope>
</reference>
<keyword evidence="2" id="KW-1185">Reference proteome</keyword>
<dbReference type="STRING" id="4537.A0A0E0KM59"/>
<proteinExistence type="predicted"/>
<dbReference type="Gene3D" id="3.80.10.10">
    <property type="entry name" value="Ribonuclease Inhibitor"/>
    <property type="match status" value="1"/>
</dbReference>
<dbReference type="EnsemblPlants" id="OPUNC04G00620.1">
    <property type="protein sequence ID" value="OPUNC04G00620.1"/>
    <property type="gene ID" value="OPUNC04G00620"/>
</dbReference>
<evidence type="ECO:0000313" key="1">
    <source>
        <dbReference type="EnsemblPlants" id="OPUNC04G00620.1"/>
    </source>
</evidence>